<dbReference type="STRING" id="74649.A0A2P6RJC5"/>
<comment type="similarity">
    <text evidence="1">Belongs to the plant acyltransferase family.</text>
</comment>
<dbReference type="Gramene" id="PRQ46523">
    <property type="protein sequence ID" value="PRQ46523"/>
    <property type="gene ID" value="RchiOBHm_Chr2g0089951"/>
</dbReference>
<dbReference type="OrthoDB" id="671439at2759"/>
<keyword evidence="3" id="KW-1185">Reference proteome</keyword>
<name>A0A2P6RJC5_ROSCH</name>
<keyword evidence="2" id="KW-0012">Acyltransferase</keyword>
<keyword evidence="2" id="KW-0808">Transferase</keyword>
<dbReference type="Pfam" id="PF02458">
    <property type="entry name" value="Transferase"/>
    <property type="match status" value="1"/>
</dbReference>
<dbReference type="PANTHER" id="PTHR31642">
    <property type="entry name" value="TRICHOTHECENE 3-O-ACETYLTRANSFERASE"/>
    <property type="match status" value="1"/>
</dbReference>
<dbReference type="EC" id="2.3.1.188" evidence="2"/>
<dbReference type="OMA" id="EFMRIEE"/>
<organism evidence="2 3">
    <name type="scientific">Rosa chinensis</name>
    <name type="common">China rose</name>
    <dbReference type="NCBI Taxonomy" id="74649"/>
    <lineage>
        <taxon>Eukaryota</taxon>
        <taxon>Viridiplantae</taxon>
        <taxon>Streptophyta</taxon>
        <taxon>Embryophyta</taxon>
        <taxon>Tracheophyta</taxon>
        <taxon>Spermatophyta</taxon>
        <taxon>Magnoliopsida</taxon>
        <taxon>eudicotyledons</taxon>
        <taxon>Gunneridae</taxon>
        <taxon>Pentapetalae</taxon>
        <taxon>rosids</taxon>
        <taxon>fabids</taxon>
        <taxon>Rosales</taxon>
        <taxon>Rosaceae</taxon>
        <taxon>Rosoideae</taxon>
        <taxon>Rosoideae incertae sedis</taxon>
        <taxon>Rosa</taxon>
    </lineage>
</organism>
<proteinExistence type="inferred from homology"/>
<reference evidence="2 3" key="1">
    <citation type="journal article" date="2018" name="Nat. Genet.">
        <title>The Rosa genome provides new insights in the design of modern roses.</title>
        <authorList>
            <person name="Bendahmane M."/>
        </authorList>
    </citation>
    <scope>NUCLEOTIDE SEQUENCE [LARGE SCALE GENOMIC DNA]</scope>
    <source>
        <strain evidence="3">cv. Old Blush</strain>
    </source>
</reference>
<comment type="caution">
    <text evidence="2">The sequence shown here is derived from an EMBL/GenBank/DDBJ whole genome shotgun (WGS) entry which is preliminary data.</text>
</comment>
<dbReference type="GO" id="GO:0102406">
    <property type="term" value="F:omega-hydroxypalmitate O-sinapoyl transferase activity"/>
    <property type="evidence" value="ECO:0007669"/>
    <property type="project" value="UniProtKB-EC"/>
</dbReference>
<dbReference type="Gene3D" id="3.30.559.10">
    <property type="entry name" value="Chloramphenicol acetyltransferase-like domain"/>
    <property type="match status" value="2"/>
</dbReference>
<protein>
    <submittedName>
        <fullName evidence="2">Putative omega-hydroxypalmitate O-feruloyl transferase</fullName>
        <ecNumber evidence="2">2.3.1.188</ecNumber>
    </submittedName>
</protein>
<evidence type="ECO:0000313" key="2">
    <source>
        <dbReference type="EMBL" id="PRQ46523.1"/>
    </source>
</evidence>
<dbReference type="PANTHER" id="PTHR31642:SF50">
    <property type="entry name" value="F21B7.2"/>
    <property type="match status" value="1"/>
</dbReference>
<accession>A0A2P6RJC5</accession>
<dbReference type="InterPro" id="IPR050317">
    <property type="entry name" value="Plant_Fungal_Acyltransferase"/>
</dbReference>
<evidence type="ECO:0000256" key="1">
    <source>
        <dbReference type="ARBA" id="ARBA00009861"/>
    </source>
</evidence>
<dbReference type="EMBL" id="PDCK01000040">
    <property type="protein sequence ID" value="PRQ46523.1"/>
    <property type="molecule type" value="Genomic_DNA"/>
</dbReference>
<dbReference type="InterPro" id="IPR023213">
    <property type="entry name" value="CAT-like_dom_sf"/>
</dbReference>
<dbReference type="Proteomes" id="UP000238479">
    <property type="component" value="Chromosome 2"/>
</dbReference>
<evidence type="ECO:0000313" key="3">
    <source>
        <dbReference type="Proteomes" id="UP000238479"/>
    </source>
</evidence>
<gene>
    <name evidence="2" type="ORF">RchiOBHm_Chr2g0089951</name>
</gene>
<sequence>MAPPWVQELHFPHLHIPITIDHMTPVIPSGPIPVAPGQTLYLSNLDDMIGARVFTPTVYFYSSYDRRPVMKILHDALASVLVPYYPLSGRLREARNGKLEVFFGQEQGALLVEAHTEMALADLGDLKVPNPAWTPLIFRFPNEEPYKVLDMPLVIAQVTNFSCGGFSIGLRICHCICDGLGAMQFLTSWAATARAGTLITNPEPCWDREFFRPRNPPLVKFPHIEFMRIEDGSSLTMSLWQTKPVQKCYRISREFQTLLKTLAQPKDNMSNVACSAFDAMAAHVWRSWVKALDVKPLNYGLRLTFSANARNKLKNQPLKDGFYGNAVCLACVTSTVTKLVHGRLSEITHLVREARLGISEEYLRSTVDYVEVDRPRKLEFGGKLTITQWTRFPMYDSADFGWGRPIYAGPIDLTPTPQVSVFLPEAEADHPSGTMLVCICLPESATHSFTELLSLTHSGDPNHVNTTT</sequence>
<dbReference type="AlphaFoldDB" id="A0A2P6RJC5"/>